<dbReference type="RefSeq" id="XP_056690899.1">
    <property type="nucleotide sequence ID" value="XM_056834921.1"/>
</dbReference>
<evidence type="ECO:0000256" key="1">
    <source>
        <dbReference type="SAM" id="Coils"/>
    </source>
</evidence>
<reference evidence="3 4" key="2">
    <citation type="submission" date="2025-05" db="UniProtKB">
        <authorList>
            <consortium name="RefSeq"/>
        </authorList>
    </citation>
    <scope>IDENTIFICATION</scope>
    <source>
        <tissue evidence="3 4">Leaf</tissue>
    </source>
</reference>
<name>A0ABM3R5L4_SPIOL</name>
<sequence>MELQGNVDDDDQPPSTLVRQFYFPKVDMFYPDPDLLAKLNKAKELKKQLLAEKTSLSRKIRSLKHNIEVLYLGDNGRQYWYQDEIRTIKECRSLLFKHWPETMNEDLEEESDPAIEWGEISERIESPIRSWEDQLGRGETNSERV</sequence>
<dbReference type="GeneID" id="110787165"/>
<evidence type="ECO:0000313" key="2">
    <source>
        <dbReference type="Proteomes" id="UP000813463"/>
    </source>
</evidence>
<reference evidence="2" key="1">
    <citation type="journal article" date="2021" name="Nat. Commun.">
        <title>Genomic analyses provide insights into spinach domestication and the genetic basis of agronomic traits.</title>
        <authorList>
            <person name="Cai X."/>
            <person name="Sun X."/>
            <person name="Xu C."/>
            <person name="Sun H."/>
            <person name="Wang X."/>
            <person name="Ge C."/>
            <person name="Zhang Z."/>
            <person name="Wang Q."/>
            <person name="Fei Z."/>
            <person name="Jiao C."/>
            <person name="Wang Q."/>
        </authorList>
    </citation>
    <scope>NUCLEOTIDE SEQUENCE [LARGE SCALE GENOMIC DNA]</scope>
    <source>
        <strain evidence="2">cv. Varoflay</strain>
    </source>
</reference>
<protein>
    <submittedName>
        <fullName evidence="3 4">Uncharacterized protein isoform X1</fullName>
    </submittedName>
</protein>
<accession>A0ABM3R5L4</accession>
<gene>
    <name evidence="3 4" type="primary">LOC110787165</name>
</gene>
<feature type="coiled-coil region" evidence="1">
    <location>
        <begin position="39"/>
        <end position="66"/>
    </location>
</feature>
<dbReference type="Proteomes" id="UP000813463">
    <property type="component" value="Chromosome 1"/>
</dbReference>
<keyword evidence="2" id="KW-1185">Reference proteome</keyword>
<proteinExistence type="predicted"/>
<evidence type="ECO:0000313" key="4">
    <source>
        <dbReference type="RefSeq" id="XP_056690900.1"/>
    </source>
</evidence>
<organism evidence="2 3">
    <name type="scientific">Spinacia oleracea</name>
    <name type="common">Spinach</name>
    <dbReference type="NCBI Taxonomy" id="3562"/>
    <lineage>
        <taxon>Eukaryota</taxon>
        <taxon>Viridiplantae</taxon>
        <taxon>Streptophyta</taxon>
        <taxon>Embryophyta</taxon>
        <taxon>Tracheophyta</taxon>
        <taxon>Spermatophyta</taxon>
        <taxon>Magnoliopsida</taxon>
        <taxon>eudicotyledons</taxon>
        <taxon>Gunneridae</taxon>
        <taxon>Pentapetalae</taxon>
        <taxon>Caryophyllales</taxon>
        <taxon>Chenopodiaceae</taxon>
        <taxon>Chenopodioideae</taxon>
        <taxon>Anserineae</taxon>
        <taxon>Spinacia</taxon>
    </lineage>
</organism>
<evidence type="ECO:0000313" key="3">
    <source>
        <dbReference type="RefSeq" id="XP_056690899.1"/>
    </source>
</evidence>
<keyword evidence="1" id="KW-0175">Coiled coil</keyword>
<dbReference type="RefSeq" id="XP_056690900.1">
    <property type="nucleotide sequence ID" value="XM_056834922.1"/>
</dbReference>